<proteinExistence type="predicted"/>
<comment type="caution">
    <text evidence="1">The sequence shown here is derived from an EMBL/GenBank/DDBJ whole genome shotgun (WGS) entry which is preliminary data.</text>
</comment>
<evidence type="ECO:0000313" key="2">
    <source>
        <dbReference type="Proteomes" id="UP000824533"/>
    </source>
</evidence>
<accession>A0ACC1DKD2</accession>
<gene>
    <name evidence="1" type="ORF">K1T71_000561</name>
</gene>
<name>A0ACC1DKD2_9NEOP</name>
<reference evidence="1 2" key="1">
    <citation type="journal article" date="2021" name="Front. Genet.">
        <title>Chromosome-Level Genome Assembly Reveals Significant Gene Expansion in the Toll and IMD Signaling Pathways of Dendrolimus kikuchii.</title>
        <authorList>
            <person name="Zhou J."/>
            <person name="Wu P."/>
            <person name="Xiong Z."/>
            <person name="Liu N."/>
            <person name="Zhao N."/>
            <person name="Ji M."/>
            <person name="Qiu Y."/>
            <person name="Yang B."/>
        </authorList>
    </citation>
    <scope>NUCLEOTIDE SEQUENCE [LARGE SCALE GENOMIC DNA]</scope>
    <source>
        <strain evidence="1">Ann1</strain>
    </source>
</reference>
<dbReference type="EMBL" id="CM034387">
    <property type="protein sequence ID" value="KAJ0184138.1"/>
    <property type="molecule type" value="Genomic_DNA"/>
</dbReference>
<sequence>MMFLDIVNYPNIITDHVKKLNSQLNDLLARKLSVTVPFIISCDQYEENEKIWLEKDQKSEDTFREVSENFHSNGGLTERLTTQCKYVQETESMINNNIINPMRNNYNKDNEKGYIDPLKLYSDLLKEEFSDVLLNESSGNSIAIKTEVDSEEDPLANIENYFSKQVVKNANNMRATKLARLPSITKLKSIAKNNISKNDLVLPYNLTPKFRILSSKKYLLPHTNDTHVKKPPKADEISQIWIEDKTVQVKRKTVKSVDETAQNIDGTVRRVHKIATARSVDKKVWNVYKIANNVDLTAGNVGKTEYKTVQKHDRLTPSRYMGNTNKYNELKVDKSSKFHREPMIDVKDGKIVIDCKQKYTKRKIVLNPYSIDSKTKRKSSKKFKEKVATHRSEISSKQPTPVMLKKSVIDTRIDNLNDNNINTEKNARSTTQGKFVRETNTINNHVTNPVRNTYNKKGSADPLKLCSYLVKEEFSDILLKPDEIRTEADIDEELLVTIKDYLSEEITENDNNMQDTVVESNTESIDQSKNNISKSDFAIQCNLEWDFRQLYSEIYSFPPTNDIPVKR</sequence>
<organism evidence="1 2">
    <name type="scientific">Dendrolimus kikuchii</name>
    <dbReference type="NCBI Taxonomy" id="765133"/>
    <lineage>
        <taxon>Eukaryota</taxon>
        <taxon>Metazoa</taxon>
        <taxon>Ecdysozoa</taxon>
        <taxon>Arthropoda</taxon>
        <taxon>Hexapoda</taxon>
        <taxon>Insecta</taxon>
        <taxon>Pterygota</taxon>
        <taxon>Neoptera</taxon>
        <taxon>Endopterygota</taxon>
        <taxon>Lepidoptera</taxon>
        <taxon>Glossata</taxon>
        <taxon>Ditrysia</taxon>
        <taxon>Bombycoidea</taxon>
        <taxon>Lasiocampidae</taxon>
        <taxon>Dendrolimus</taxon>
    </lineage>
</organism>
<dbReference type="Proteomes" id="UP000824533">
    <property type="component" value="Linkage Group LG01"/>
</dbReference>
<keyword evidence="2" id="KW-1185">Reference proteome</keyword>
<protein>
    <submittedName>
        <fullName evidence="1">Uncharacterized protein</fullName>
    </submittedName>
</protein>
<evidence type="ECO:0000313" key="1">
    <source>
        <dbReference type="EMBL" id="KAJ0184138.1"/>
    </source>
</evidence>